<dbReference type="STRING" id="1095629.A0A0C9XCH0"/>
<sequence>MSTSSSSQSPSTTPSTSPNSQPTALPSPTIEPKPNNPPFTPTPSDVLSLRHTLLHFVPTELANIIITYAEYWPVLTASREAFDGPAVVSAQKDGKDGWCYLLSPEVPRLRFRDGQLCCSGGGNEEGEEVRVKVEKVAFSVGVFYEEPEEGCEGESTGANSWLEAAILTRPQAPPSSSPPFPEESKYPETFPNPPTFKSHKRWFIHGNKSIKSEANVDNDTADAGIDPSTNANTTNDGIGFVDLLTSGDRVGVMCRDLYKGWVNCIYTVRVDVYYSV</sequence>
<feature type="compositionally biased region" description="Pro residues" evidence="1">
    <location>
        <begin position="29"/>
        <end position="41"/>
    </location>
</feature>
<dbReference type="Proteomes" id="UP000054477">
    <property type="component" value="Unassembled WGS sequence"/>
</dbReference>
<gene>
    <name evidence="2" type="ORF">K443DRAFT_683047</name>
</gene>
<organism evidence="2 3">
    <name type="scientific">Laccaria amethystina LaAM-08-1</name>
    <dbReference type="NCBI Taxonomy" id="1095629"/>
    <lineage>
        <taxon>Eukaryota</taxon>
        <taxon>Fungi</taxon>
        <taxon>Dikarya</taxon>
        <taxon>Basidiomycota</taxon>
        <taxon>Agaricomycotina</taxon>
        <taxon>Agaricomycetes</taxon>
        <taxon>Agaricomycetidae</taxon>
        <taxon>Agaricales</taxon>
        <taxon>Agaricineae</taxon>
        <taxon>Hydnangiaceae</taxon>
        <taxon>Laccaria</taxon>
    </lineage>
</organism>
<proteinExistence type="predicted"/>
<reference evidence="2 3" key="1">
    <citation type="submission" date="2014-04" db="EMBL/GenBank/DDBJ databases">
        <authorList>
            <consortium name="DOE Joint Genome Institute"/>
            <person name="Kuo A."/>
            <person name="Kohler A."/>
            <person name="Nagy L.G."/>
            <person name="Floudas D."/>
            <person name="Copeland A."/>
            <person name="Barry K.W."/>
            <person name="Cichocki N."/>
            <person name="Veneault-Fourrey C."/>
            <person name="LaButti K."/>
            <person name="Lindquist E.A."/>
            <person name="Lipzen A."/>
            <person name="Lundell T."/>
            <person name="Morin E."/>
            <person name="Murat C."/>
            <person name="Sun H."/>
            <person name="Tunlid A."/>
            <person name="Henrissat B."/>
            <person name="Grigoriev I.V."/>
            <person name="Hibbett D.S."/>
            <person name="Martin F."/>
            <person name="Nordberg H.P."/>
            <person name="Cantor M.N."/>
            <person name="Hua S.X."/>
        </authorList>
    </citation>
    <scope>NUCLEOTIDE SEQUENCE [LARGE SCALE GENOMIC DNA]</scope>
    <source>
        <strain evidence="2 3">LaAM-08-1</strain>
    </source>
</reference>
<keyword evidence="3" id="KW-1185">Reference proteome</keyword>
<feature type="compositionally biased region" description="Low complexity" evidence="1">
    <location>
        <begin position="1"/>
        <end position="23"/>
    </location>
</feature>
<evidence type="ECO:0000313" key="3">
    <source>
        <dbReference type="Proteomes" id="UP000054477"/>
    </source>
</evidence>
<dbReference type="HOGENOM" id="CLU_1008533_0_0_1"/>
<reference evidence="3" key="2">
    <citation type="submission" date="2015-01" db="EMBL/GenBank/DDBJ databases">
        <title>Evolutionary Origins and Diversification of the Mycorrhizal Mutualists.</title>
        <authorList>
            <consortium name="DOE Joint Genome Institute"/>
            <consortium name="Mycorrhizal Genomics Consortium"/>
            <person name="Kohler A."/>
            <person name="Kuo A."/>
            <person name="Nagy L.G."/>
            <person name="Floudas D."/>
            <person name="Copeland A."/>
            <person name="Barry K.W."/>
            <person name="Cichocki N."/>
            <person name="Veneault-Fourrey C."/>
            <person name="LaButti K."/>
            <person name="Lindquist E.A."/>
            <person name="Lipzen A."/>
            <person name="Lundell T."/>
            <person name="Morin E."/>
            <person name="Murat C."/>
            <person name="Riley R."/>
            <person name="Ohm R."/>
            <person name="Sun H."/>
            <person name="Tunlid A."/>
            <person name="Henrissat B."/>
            <person name="Grigoriev I.V."/>
            <person name="Hibbett D.S."/>
            <person name="Martin F."/>
        </authorList>
    </citation>
    <scope>NUCLEOTIDE SEQUENCE [LARGE SCALE GENOMIC DNA]</scope>
    <source>
        <strain evidence="3">LaAM-08-1</strain>
    </source>
</reference>
<evidence type="ECO:0000256" key="1">
    <source>
        <dbReference type="SAM" id="MobiDB-lite"/>
    </source>
</evidence>
<dbReference type="AlphaFoldDB" id="A0A0C9XCH0"/>
<evidence type="ECO:0000313" key="2">
    <source>
        <dbReference type="EMBL" id="KIJ95431.1"/>
    </source>
</evidence>
<name>A0A0C9XCH0_9AGAR</name>
<dbReference type="OrthoDB" id="66095at2759"/>
<feature type="region of interest" description="Disordered" evidence="1">
    <location>
        <begin position="1"/>
        <end position="43"/>
    </location>
</feature>
<protein>
    <submittedName>
        <fullName evidence="2">Uncharacterized protein</fullName>
    </submittedName>
</protein>
<dbReference type="EMBL" id="KN838756">
    <property type="protein sequence ID" value="KIJ95431.1"/>
    <property type="molecule type" value="Genomic_DNA"/>
</dbReference>
<accession>A0A0C9XCH0</accession>